<gene>
    <name evidence="1" type="ORF">ACFPEN_30565</name>
</gene>
<keyword evidence="2" id="KW-1185">Reference proteome</keyword>
<dbReference type="EMBL" id="JBHSFS010000019">
    <property type="protein sequence ID" value="MFC4517246.1"/>
    <property type="molecule type" value="Genomic_DNA"/>
</dbReference>
<organism evidence="1 2">
    <name type="scientific">Streptomyces ehimensis</name>
    <dbReference type="NCBI Taxonomy" id="68195"/>
    <lineage>
        <taxon>Bacteria</taxon>
        <taxon>Bacillati</taxon>
        <taxon>Actinomycetota</taxon>
        <taxon>Actinomycetes</taxon>
        <taxon>Kitasatosporales</taxon>
        <taxon>Streptomycetaceae</taxon>
        <taxon>Streptomyces</taxon>
    </lineage>
</organism>
<dbReference type="Proteomes" id="UP001595990">
    <property type="component" value="Unassembled WGS sequence"/>
</dbReference>
<sequence length="193" mass="21385">MRVPWRRRPAGRSRRLLDIAGIKPGSADDTDDLDVCRQVAFRVARRGHVATADILAVVEELLEDEAEYEFVVAFLESLQNLVSHGVDTLRSADEIRLLLGPRSAICWDTVTAFWAAVADWRVRTGMPLESAAPFLDVQNEHLRMLLWTTNRTLSTGEKLGIADAVRYEKADGAPIPGYSHIAVALRIAGQGRP</sequence>
<name>A0ABV9BTD2_9ACTN</name>
<evidence type="ECO:0000313" key="1">
    <source>
        <dbReference type="EMBL" id="MFC4517246.1"/>
    </source>
</evidence>
<protein>
    <submittedName>
        <fullName evidence="1">Uncharacterized protein</fullName>
    </submittedName>
</protein>
<dbReference type="RefSeq" id="WP_417923956.1">
    <property type="nucleotide sequence ID" value="NZ_JBHSFS010000019.1"/>
</dbReference>
<comment type="caution">
    <text evidence="1">The sequence shown here is derived from an EMBL/GenBank/DDBJ whole genome shotgun (WGS) entry which is preliminary data.</text>
</comment>
<accession>A0ABV9BTD2</accession>
<evidence type="ECO:0000313" key="2">
    <source>
        <dbReference type="Proteomes" id="UP001595990"/>
    </source>
</evidence>
<reference evidence="2" key="1">
    <citation type="journal article" date="2019" name="Int. J. Syst. Evol. Microbiol.">
        <title>The Global Catalogue of Microorganisms (GCM) 10K type strain sequencing project: providing services to taxonomists for standard genome sequencing and annotation.</title>
        <authorList>
            <consortium name="The Broad Institute Genomics Platform"/>
            <consortium name="The Broad Institute Genome Sequencing Center for Infectious Disease"/>
            <person name="Wu L."/>
            <person name="Ma J."/>
        </authorList>
    </citation>
    <scope>NUCLEOTIDE SEQUENCE [LARGE SCALE GENOMIC DNA]</scope>
    <source>
        <strain evidence="2">CECT 8064</strain>
    </source>
</reference>
<proteinExistence type="predicted"/>